<protein>
    <submittedName>
        <fullName evidence="1">Uncharacterized protein</fullName>
    </submittedName>
</protein>
<dbReference type="AlphaFoldDB" id="A0A3N4JTG7"/>
<accession>A0A3N4JTG7</accession>
<evidence type="ECO:0000313" key="1">
    <source>
        <dbReference type="EMBL" id="RPB00548.1"/>
    </source>
</evidence>
<proteinExistence type="predicted"/>
<keyword evidence="2" id="KW-1185">Reference proteome</keyword>
<evidence type="ECO:0000313" key="2">
    <source>
        <dbReference type="Proteomes" id="UP000276215"/>
    </source>
</evidence>
<organism evidence="1 2">
    <name type="scientific">Choiromyces venosus 120613-1</name>
    <dbReference type="NCBI Taxonomy" id="1336337"/>
    <lineage>
        <taxon>Eukaryota</taxon>
        <taxon>Fungi</taxon>
        <taxon>Dikarya</taxon>
        <taxon>Ascomycota</taxon>
        <taxon>Pezizomycotina</taxon>
        <taxon>Pezizomycetes</taxon>
        <taxon>Pezizales</taxon>
        <taxon>Tuberaceae</taxon>
        <taxon>Choiromyces</taxon>
    </lineage>
</organism>
<gene>
    <name evidence="1" type="ORF">L873DRAFT_776855</name>
</gene>
<sequence length="192" mass="21981">MCNCATPKYTDPTDWSNLRNPSIPTCKLISVNCISSNLDGSCTIFECPAIAPNYCKSCKLRSKPWKNRHDPKCKLKPTIALIQESNLSSTMPSQADKHHNQFFFPLIMFSVKNKLPRSQWERNTYRTVQSRQGSSRTRPELFFFAVPTQMITHRQFIPPSRSQLLSTTHTVYTSPTHHLNISQSFFSSVILP</sequence>
<dbReference type="EMBL" id="ML120379">
    <property type="protein sequence ID" value="RPB00548.1"/>
    <property type="molecule type" value="Genomic_DNA"/>
</dbReference>
<reference evidence="1 2" key="1">
    <citation type="journal article" date="2018" name="Nat. Ecol. Evol.">
        <title>Pezizomycetes genomes reveal the molecular basis of ectomycorrhizal truffle lifestyle.</title>
        <authorList>
            <person name="Murat C."/>
            <person name="Payen T."/>
            <person name="Noel B."/>
            <person name="Kuo A."/>
            <person name="Morin E."/>
            <person name="Chen J."/>
            <person name="Kohler A."/>
            <person name="Krizsan K."/>
            <person name="Balestrini R."/>
            <person name="Da Silva C."/>
            <person name="Montanini B."/>
            <person name="Hainaut M."/>
            <person name="Levati E."/>
            <person name="Barry K.W."/>
            <person name="Belfiori B."/>
            <person name="Cichocki N."/>
            <person name="Clum A."/>
            <person name="Dockter R.B."/>
            <person name="Fauchery L."/>
            <person name="Guy J."/>
            <person name="Iotti M."/>
            <person name="Le Tacon F."/>
            <person name="Lindquist E.A."/>
            <person name="Lipzen A."/>
            <person name="Malagnac F."/>
            <person name="Mello A."/>
            <person name="Molinier V."/>
            <person name="Miyauchi S."/>
            <person name="Poulain J."/>
            <person name="Riccioni C."/>
            <person name="Rubini A."/>
            <person name="Sitrit Y."/>
            <person name="Splivallo R."/>
            <person name="Traeger S."/>
            <person name="Wang M."/>
            <person name="Zifcakova L."/>
            <person name="Wipf D."/>
            <person name="Zambonelli A."/>
            <person name="Paolocci F."/>
            <person name="Nowrousian M."/>
            <person name="Ottonello S."/>
            <person name="Baldrian P."/>
            <person name="Spatafora J.W."/>
            <person name="Henrissat B."/>
            <person name="Nagy L.G."/>
            <person name="Aury J.M."/>
            <person name="Wincker P."/>
            <person name="Grigoriev I.V."/>
            <person name="Bonfante P."/>
            <person name="Martin F.M."/>
        </authorList>
    </citation>
    <scope>NUCLEOTIDE SEQUENCE [LARGE SCALE GENOMIC DNA]</scope>
    <source>
        <strain evidence="1 2">120613-1</strain>
    </source>
</reference>
<dbReference type="Proteomes" id="UP000276215">
    <property type="component" value="Unassembled WGS sequence"/>
</dbReference>
<name>A0A3N4JTG7_9PEZI</name>